<organism evidence="9 10">
    <name type="scientific">Dicentrarchus labrax</name>
    <name type="common">European seabass</name>
    <name type="synonym">Morone labrax</name>
    <dbReference type="NCBI Taxonomy" id="13489"/>
    <lineage>
        <taxon>Eukaryota</taxon>
        <taxon>Metazoa</taxon>
        <taxon>Chordata</taxon>
        <taxon>Craniata</taxon>
        <taxon>Vertebrata</taxon>
        <taxon>Euteleostomi</taxon>
        <taxon>Actinopterygii</taxon>
        <taxon>Neopterygii</taxon>
        <taxon>Teleostei</taxon>
        <taxon>Neoteleostei</taxon>
        <taxon>Acanthomorphata</taxon>
        <taxon>Eupercaria</taxon>
        <taxon>Moronidae</taxon>
        <taxon>Dicentrarchus</taxon>
    </lineage>
</organism>
<dbReference type="Pfam" id="PF05485">
    <property type="entry name" value="THAP"/>
    <property type="match status" value="1"/>
</dbReference>
<evidence type="ECO:0000256" key="7">
    <source>
        <dbReference type="SAM" id="MobiDB-lite"/>
    </source>
</evidence>
<evidence type="ECO:0000256" key="1">
    <source>
        <dbReference type="ARBA" id="ARBA00022723"/>
    </source>
</evidence>
<feature type="compositionally biased region" description="Polar residues" evidence="7">
    <location>
        <begin position="91"/>
        <end position="104"/>
    </location>
</feature>
<evidence type="ECO:0000256" key="3">
    <source>
        <dbReference type="ARBA" id="ARBA00022833"/>
    </source>
</evidence>
<keyword evidence="10" id="KW-1185">Reference proteome</keyword>
<dbReference type="Proteomes" id="UP000694389">
    <property type="component" value="Unassembled WGS sequence"/>
</dbReference>
<reference evidence="9" key="2">
    <citation type="submission" date="2025-09" db="UniProtKB">
        <authorList>
            <consortium name="Ensembl"/>
        </authorList>
    </citation>
    <scope>IDENTIFICATION</scope>
</reference>
<feature type="coiled-coil region" evidence="6">
    <location>
        <begin position="144"/>
        <end position="185"/>
    </location>
</feature>
<keyword evidence="1" id="KW-0479">Metal-binding</keyword>
<dbReference type="PANTHER" id="PTHR47696">
    <property type="entry name" value="THAP DOMAIN-CONTAINING PROTEIN 2"/>
    <property type="match status" value="1"/>
</dbReference>
<dbReference type="InterPro" id="IPR006612">
    <property type="entry name" value="THAP_Znf"/>
</dbReference>
<proteinExistence type="predicted"/>
<dbReference type="PROSITE" id="PS50950">
    <property type="entry name" value="ZF_THAP"/>
    <property type="match status" value="1"/>
</dbReference>
<dbReference type="GO" id="GO:0008270">
    <property type="term" value="F:zinc ion binding"/>
    <property type="evidence" value="ECO:0007669"/>
    <property type="project" value="UniProtKB-KW"/>
</dbReference>
<evidence type="ECO:0000259" key="8">
    <source>
        <dbReference type="PROSITE" id="PS50950"/>
    </source>
</evidence>
<evidence type="ECO:0000256" key="6">
    <source>
        <dbReference type="SAM" id="Coils"/>
    </source>
</evidence>
<dbReference type="Ensembl" id="ENSDLAT00005068463.1">
    <property type="protein sequence ID" value="ENSDLAP00005065476.1"/>
    <property type="gene ID" value="ENSDLAG00005027249.1"/>
</dbReference>
<keyword evidence="4 5" id="KW-0238">DNA-binding</keyword>
<dbReference type="GeneTree" id="ENSGT00940000165627"/>
<dbReference type="PANTHER" id="PTHR47696:SF2">
    <property type="entry name" value="PROVISIONAL ORTHOLOG OF THAP DOMAIN CONTAINING 1"/>
    <property type="match status" value="1"/>
</dbReference>
<feature type="region of interest" description="Disordered" evidence="7">
    <location>
        <begin position="84"/>
        <end position="117"/>
    </location>
</feature>
<evidence type="ECO:0000256" key="5">
    <source>
        <dbReference type="PROSITE-ProRule" id="PRU00309"/>
    </source>
</evidence>
<name>A0A8P4G148_DICLA</name>
<dbReference type="GO" id="GO:0003677">
    <property type="term" value="F:DNA binding"/>
    <property type="evidence" value="ECO:0007669"/>
    <property type="project" value="UniProtKB-UniRule"/>
</dbReference>
<reference evidence="9" key="1">
    <citation type="submission" date="2025-08" db="UniProtKB">
        <authorList>
            <consortium name="Ensembl"/>
        </authorList>
    </citation>
    <scope>IDENTIFICATION</scope>
</reference>
<dbReference type="Gene3D" id="6.20.210.20">
    <property type="entry name" value="THAP domain"/>
    <property type="match status" value="1"/>
</dbReference>
<evidence type="ECO:0000313" key="10">
    <source>
        <dbReference type="Proteomes" id="UP000694389"/>
    </source>
</evidence>
<accession>A0A8P4G148</accession>
<keyword evidence="2 5" id="KW-0863">Zinc-finger</keyword>
<dbReference type="SMART" id="SM00692">
    <property type="entry name" value="DM3"/>
    <property type="match status" value="1"/>
</dbReference>
<dbReference type="InterPro" id="IPR038441">
    <property type="entry name" value="THAP_Znf_sf"/>
</dbReference>
<evidence type="ECO:0000313" key="9">
    <source>
        <dbReference type="Ensembl" id="ENSDLAP00005065476.1"/>
    </source>
</evidence>
<dbReference type="SMART" id="SM00980">
    <property type="entry name" value="THAP"/>
    <property type="match status" value="1"/>
</dbReference>
<feature type="domain" description="THAP-type" evidence="8">
    <location>
        <begin position="1"/>
        <end position="83"/>
    </location>
</feature>
<dbReference type="SUPFAM" id="SSF57716">
    <property type="entry name" value="Glucocorticoid receptor-like (DNA-binding domain)"/>
    <property type="match status" value="1"/>
</dbReference>
<dbReference type="AlphaFoldDB" id="A0A8P4G148"/>
<keyword evidence="6" id="KW-0175">Coiled coil</keyword>
<dbReference type="InterPro" id="IPR026521">
    <property type="entry name" value="THAP2"/>
</dbReference>
<evidence type="ECO:0000256" key="2">
    <source>
        <dbReference type="ARBA" id="ARBA00022771"/>
    </source>
</evidence>
<protein>
    <recommendedName>
        <fullName evidence="8">THAP-type domain-containing protein</fullName>
    </recommendedName>
</protein>
<sequence>MPDFCAAYGCSNERTEKNKQQGITYHRFPSDKQRHQSWAIALRREGFEPKDRTILCSCHFRPQDFDMSGQTVLLRQGATPSIFKFPDHLSKQPSSSRLNRTSNKATEESPHPWSNTPVRGFVGPDLFHQSISDHQYALDPVKAKEKLAVNQENVEKLRRDLRNAKDRERRQKKTVSSLLEDLKRTRC</sequence>
<evidence type="ECO:0000256" key="4">
    <source>
        <dbReference type="ARBA" id="ARBA00023125"/>
    </source>
</evidence>
<keyword evidence="3" id="KW-0862">Zinc</keyword>